<dbReference type="RefSeq" id="WP_086335632.1">
    <property type="nucleotide sequence ID" value="NZ_NGMS01000006.1"/>
</dbReference>
<proteinExistence type="predicted"/>
<sequence>MTSRYKLSDELYIARILTGMFYIHSALDELELIEKHIHLVEILKRVSEENIDQYKRKDTDLEKELYVNMPKSFGYNIDLAISALHANGGITSYDLANLLSSRLHYTKSELFLHELQREIELYFKHKQFIVRKDLDRFCVFILQGKKTDVTEV</sequence>
<reference evidence="2 3" key="1">
    <citation type="submission" date="2017-05" db="EMBL/GenBank/DDBJ databases">
        <title>The Genome Sequence of Enterococcus mundtii 6B1_DIV0119.</title>
        <authorList>
            <consortium name="The Broad Institute Genomics Platform"/>
            <consortium name="The Broad Institute Genomic Center for Infectious Diseases"/>
            <person name="Earl A."/>
            <person name="Manson A."/>
            <person name="Schwartman J."/>
            <person name="Gilmore M."/>
            <person name="Abouelleil A."/>
            <person name="Cao P."/>
            <person name="Chapman S."/>
            <person name="Cusick C."/>
            <person name="Shea T."/>
            <person name="Young S."/>
            <person name="Neafsey D."/>
            <person name="Nusbaum C."/>
            <person name="Birren B."/>
        </authorList>
    </citation>
    <scope>NUCLEOTIDE SEQUENCE [LARGE SCALE GENOMIC DNA]</scope>
    <source>
        <strain evidence="2 3">6B1_DIV0119</strain>
    </source>
</reference>
<protein>
    <submittedName>
        <fullName evidence="2">Uncharacterized protein</fullName>
    </submittedName>
</protein>
<evidence type="ECO:0000313" key="1">
    <source>
        <dbReference type="EMBL" id="OTP20035.1"/>
    </source>
</evidence>
<evidence type="ECO:0000313" key="2">
    <source>
        <dbReference type="EMBL" id="OTP22169.1"/>
    </source>
</evidence>
<evidence type="ECO:0000313" key="3">
    <source>
        <dbReference type="Proteomes" id="UP000195024"/>
    </source>
</evidence>
<organism evidence="2 3">
    <name type="scientific">Enterococcus mundtii</name>
    <dbReference type="NCBI Taxonomy" id="53346"/>
    <lineage>
        <taxon>Bacteria</taxon>
        <taxon>Bacillati</taxon>
        <taxon>Bacillota</taxon>
        <taxon>Bacilli</taxon>
        <taxon>Lactobacillales</taxon>
        <taxon>Enterococcaceae</taxon>
        <taxon>Enterococcus</taxon>
    </lineage>
</organism>
<dbReference type="EMBL" id="NGMS01000007">
    <property type="protein sequence ID" value="OTP20035.1"/>
    <property type="molecule type" value="Genomic_DNA"/>
</dbReference>
<dbReference type="Proteomes" id="UP000195024">
    <property type="component" value="Unassembled WGS sequence"/>
</dbReference>
<comment type="caution">
    <text evidence="2">The sequence shown here is derived from an EMBL/GenBank/DDBJ whole genome shotgun (WGS) entry which is preliminary data.</text>
</comment>
<accession>A0A242KM01</accession>
<dbReference type="AlphaFoldDB" id="A0A242KM01"/>
<name>A0A242KM01_ENTMU</name>
<dbReference type="EMBL" id="NGMS01000006">
    <property type="protein sequence ID" value="OTP22169.1"/>
    <property type="molecule type" value="Genomic_DNA"/>
</dbReference>
<gene>
    <name evidence="2" type="ORF">A5802_003174</name>
    <name evidence="1" type="ORF">A5802_003263</name>
</gene>